<dbReference type="EMBL" id="BACD03000083">
    <property type="protein sequence ID" value="GAO52736.1"/>
    <property type="molecule type" value="Genomic_DNA"/>
</dbReference>
<keyword evidence="1" id="KW-0479">Metal-binding</keyword>
<dbReference type="SMART" id="SM00332">
    <property type="entry name" value="PP2Cc"/>
    <property type="match status" value="1"/>
</dbReference>
<dbReference type="AlphaFoldDB" id="A0A0E9NST9"/>
<dbReference type="Proteomes" id="UP000033140">
    <property type="component" value="Unassembled WGS sequence"/>
</dbReference>
<evidence type="ECO:0000313" key="7">
    <source>
        <dbReference type="Proteomes" id="UP000033140"/>
    </source>
</evidence>
<evidence type="ECO:0000313" key="6">
    <source>
        <dbReference type="EMBL" id="GAO52736.1"/>
    </source>
</evidence>
<accession>A0A0E9NST9</accession>
<evidence type="ECO:0000256" key="4">
    <source>
        <dbReference type="RuleBase" id="RU003465"/>
    </source>
</evidence>
<dbReference type="STRING" id="698492.A0A0E9NST9"/>
<proteinExistence type="inferred from homology"/>
<dbReference type="CDD" id="cd00143">
    <property type="entry name" value="PP2Cc"/>
    <property type="match status" value="1"/>
</dbReference>
<dbReference type="OrthoDB" id="659at2759"/>
<dbReference type="SMART" id="SM00331">
    <property type="entry name" value="PP2C_SIG"/>
    <property type="match status" value="1"/>
</dbReference>
<keyword evidence="7" id="KW-1185">Reference proteome</keyword>
<dbReference type="InterPro" id="IPR036457">
    <property type="entry name" value="PPM-type-like_dom_sf"/>
</dbReference>
<reference evidence="6 7" key="1">
    <citation type="journal article" date="2011" name="J. Gen. Appl. Microbiol.">
        <title>Draft genome sequencing of the enigmatic yeast Saitoella complicata.</title>
        <authorList>
            <person name="Nishida H."/>
            <person name="Hamamoto M."/>
            <person name="Sugiyama J."/>
        </authorList>
    </citation>
    <scope>NUCLEOTIDE SEQUENCE [LARGE SCALE GENOMIC DNA]</scope>
    <source>
        <strain evidence="6 7">NRRL Y-17804</strain>
    </source>
</reference>
<dbReference type="PANTHER" id="PTHR47992">
    <property type="entry name" value="PROTEIN PHOSPHATASE"/>
    <property type="match status" value="1"/>
</dbReference>
<evidence type="ECO:0000256" key="1">
    <source>
        <dbReference type="ARBA" id="ARBA00022723"/>
    </source>
</evidence>
<evidence type="ECO:0000259" key="5">
    <source>
        <dbReference type="PROSITE" id="PS51746"/>
    </source>
</evidence>
<dbReference type="Gene3D" id="3.60.40.10">
    <property type="entry name" value="PPM-type phosphatase domain"/>
    <property type="match status" value="1"/>
</dbReference>
<dbReference type="PROSITE" id="PS51746">
    <property type="entry name" value="PPM_2"/>
    <property type="match status" value="1"/>
</dbReference>
<feature type="domain" description="PPM-type phosphatase" evidence="5">
    <location>
        <begin position="21"/>
        <end position="318"/>
    </location>
</feature>
<comment type="caution">
    <text evidence="6">The sequence shown here is derived from an EMBL/GenBank/DDBJ whole genome shotgun (WGS) entry which is preliminary data.</text>
</comment>
<gene>
    <name evidence="6" type="ORF">G7K_6806-t1</name>
</gene>
<evidence type="ECO:0000256" key="3">
    <source>
        <dbReference type="ARBA" id="ARBA00022912"/>
    </source>
</evidence>
<dbReference type="InterPro" id="IPR001932">
    <property type="entry name" value="PPM-type_phosphatase-like_dom"/>
</dbReference>
<keyword evidence="2 4" id="KW-0378">Hydrolase</keyword>
<dbReference type="PROSITE" id="PS01032">
    <property type="entry name" value="PPM_1"/>
    <property type="match status" value="1"/>
</dbReference>
<dbReference type="GO" id="GO:0004722">
    <property type="term" value="F:protein serine/threonine phosphatase activity"/>
    <property type="evidence" value="ECO:0007669"/>
    <property type="project" value="InterPro"/>
</dbReference>
<dbReference type="InterPro" id="IPR000222">
    <property type="entry name" value="PP2C_BS"/>
</dbReference>
<dbReference type="RefSeq" id="XP_019022399.1">
    <property type="nucleotide sequence ID" value="XM_019167923.1"/>
</dbReference>
<organism evidence="6 7">
    <name type="scientific">Saitoella complicata (strain BCRC 22490 / CBS 7301 / JCM 7358 / NBRC 10748 / NRRL Y-17804)</name>
    <dbReference type="NCBI Taxonomy" id="698492"/>
    <lineage>
        <taxon>Eukaryota</taxon>
        <taxon>Fungi</taxon>
        <taxon>Dikarya</taxon>
        <taxon>Ascomycota</taxon>
        <taxon>Taphrinomycotina</taxon>
        <taxon>Taphrinomycotina incertae sedis</taxon>
        <taxon>Saitoella</taxon>
    </lineage>
</organism>
<dbReference type="OMA" id="HVMKLSM"/>
<dbReference type="InterPro" id="IPR015655">
    <property type="entry name" value="PP2C"/>
</dbReference>
<keyword evidence="3 4" id="KW-0904">Protein phosphatase</keyword>
<dbReference type="Pfam" id="PF00481">
    <property type="entry name" value="PP2C"/>
    <property type="match status" value="1"/>
</dbReference>
<reference evidence="6 7" key="3">
    <citation type="journal article" date="2015" name="Genome Announc.">
        <title>Draft Genome Sequence of the Archiascomycetous Yeast Saitoella complicata.</title>
        <authorList>
            <person name="Yamauchi K."/>
            <person name="Kondo S."/>
            <person name="Hamamoto M."/>
            <person name="Takahashi Y."/>
            <person name="Ogura Y."/>
            <person name="Hayashi T."/>
            <person name="Nishida H."/>
        </authorList>
    </citation>
    <scope>NUCLEOTIDE SEQUENCE [LARGE SCALE GENOMIC DNA]</scope>
    <source>
        <strain evidence="6 7">NRRL Y-17804</strain>
    </source>
</reference>
<comment type="similarity">
    <text evidence="4">Belongs to the PP2C family.</text>
</comment>
<sequence>MSSPTAASSFGVTTESTTITDLGVFRAQGSRNHQEDRYTVLSPSSDPAGDIPPNYAFYAIYDGHGSAAVSSHARANLHKYLFGSKAFREGDLEGAMREAFKKEDEALFEMLLEVNDEEWRKGGSTACAVLLDLSSSRLVVADVGDSRAVLAVSSEGKLTPLRLSRDFSPTDPDEHERIERAGGQVDNETHRVGGINMSRALGDFAYKTPLVESRDPPPAIRVARAEGREITSDLISRVPFVRSFDLHPPSHHTEGKETPFLVLASDGVWNVLSDEEVVRILGKGIKAGLKLEDLVREVVETLGKKEFSDNVSMVCVRFG</sequence>
<dbReference type="SUPFAM" id="SSF81606">
    <property type="entry name" value="PP2C-like"/>
    <property type="match status" value="1"/>
</dbReference>
<dbReference type="GO" id="GO:0046872">
    <property type="term" value="F:metal ion binding"/>
    <property type="evidence" value="ECO:0007669"/>
    <property type="project" value="UniProtKB-KW"/>
</dbReference>
<evidence type="ECO:0000256" key="2">
    <source>
        <dbReference type="ARBA" id="ARBA00022801"/>
    </source>
</evidence>
<name>A0A0E9NST9_SAICN</name>
<reference evidence="6 7" key="2">
    <citation type="journal article" date="2014" name="J. Gen. Appl. Microbiol.">
        <title>The early diverging ascomycetous budding yeast Saitoella complicata has three histone deacetylases belonging to the Clr6, Hos2, and Rpd3 lineages.</title>
        <authorList>
            <person name="Nishida H."/>
            <person name="Matsumoto T."/>
            <person name="Kondo S."/>
            <person name="Hamamoto M."/>
            <person name="Yoshikawa H."/>
        </authorList>
    </citation>
    <scope>NUCLEOTIDE SEQUENCE [LARGE SCALE GENOMIC DNA]</scope>
    <source>
        <strain evidence="6 7">NRRL Y-17804</strain>
    </source>
</reference>
<protein>
    <recommendedName>
        <fullName evidence="5">PPM-type phosphatase domain-containing protein</fullName>
    </recommendedName>
</protein>